<reference evidence="1" key="1">
    <citation type="submission" date="2022-09" db="EMBL/GenBank/DDBJ databases">
        <title>A Global Phylogenomic Analysis of the Shiitake Genus Lentinula.</title>
        <authorList>
            <consortium name="DOE Joint Genome Institute"/>
            <person name="Sierra-Patev S."/>
            <person name="Min B."/>
            <person name="Naranjo-Ortiz M."/>
            <person name="Looney B."/>
            <person name="Konkel Z."/>
            <person name="Slot J.C."/>
            <person name="Sakamoto Y."/>
            <person name="Steenwyk J.L."/>
            <person name="Rokas A."/>
            <person name="Carro J."/>
            <person name="Camarero S."/>
            <person name="Ferreira P."/>
            <person name="Molpeceres G."/>
            <person name="Ruiz-Duenas F.J."/>
            <person name="Serrano A."/>
            <person name="Henrissat B."/>
            <person name="Drula E."/>
            <person name="Hughes K.W."/>
            <person name="Mata J.L."/>
            <person name="Ishikawa N.K."/>
            <person name="Vargas-Isla R."/>
            <person name="Ushijima S."/>
            <person name="Smith C.A."/>
            <person name="Ahrendt S."/>
            <person name="Andreopoulos W."/>
            <person name="He G."/>
            <person name="Labutti K."/>
            <person name="Lipzen A."/>
            <person name="Ng V."/>
            <person name="Riley R."/>
            <person name="Sandor L."/>
            <person name="Barry K."/>
            <person name="Martinez A.T."/>
            <person name="Xiao Y."/>
            <person name="Gibbons J.G."/>
            <person name="Terashima K."/>
            <person name="Grigoriev I.V."/>
            <person name="Hibbett D.S."/>
        </authorList>
    </citation>
    <scope>NUCLEOTIDE SEQUENCE</scope>
    <source>
        <strain evidence="1">TMI1499</strain>
    </source>
</reference>
<evidence type="ECO:0000313" key="1">
    <source>
        <dbReference type="EMBL" id="KAJ3814107.1"/>
    </source>
</evidence>
<dbReference type="EMBL" id="MU794976">
    <property type="protein sequence ID" value="KAJ3814107.1"/>
    <property type="molecule type" value="Genomic_DNA"/>
</dbReference>
<accession>A0ACC1UAH3</accession>
<protein>
    <submittedName>
        <fullName evidence="1">Uncharacterized protein</fullName>
    </submittedName>
</protein>
<keyword evidence="2" id="KW-1185">Reference proteome</keyword>
<sequence length="193" mass="21979">MSSTEEKFEIAKKQKETGDQAFKEGKAKEGKQRNVDRLGFSYTPMLKLIALMYAQGLDKNAFKSMGMTEPAEAGKEKTEVDELLEKIYNNMSACYMKIGNWKRTQETAEKVLSKNETNYKAMYRKAKALAEQGYLERAYKLFSDLITKNPSEATLYEQELARYKAIDAQREKANNAKLKGFLNKAEKKASAHA</sequence>
<proteinExistence type="predicted"/>
<evidence type="ECO:0000313" key="2">
    <source>
        <dbReference type="Proteomes" id="UP001163835"/>
    </source>
</evidence>
<name>A0ACC1UAH3_9AGAR</name>
<gene>
    <name evidence="1" type="ORF">F5876DRAFT_86676</name>
</gene>
<dbReference type="Proteomes" id="UP001163835">
    <property type="component" value="Unassembled WGS sequence"/>
</dbReference>
<comment type="caution">
    <text evidence="1">The sequence shown here is derived from an EMBL/GenBank/DDBJ whole genome shotgun (WGS) entry which is preliminary data.</text>
</comment>
<organism evidence="1 2">
    <name type="scientific">Lentinula aff. lateritia</name>
    <dbReference type="NCBI Taxonomy" id="2804960"/>
    <lineage>
        <taxon>Eukaryota</taxon>
        <taxon>Fungi</taxon>
        <taxon>Dikarya</taxon>
        <taxon>Basidiomycota</taxon>
        <taxon>Agaricomycotina</taxon>
        <taxon>Agaricomycetes</taxon>
        <taxon>Agaricomycetidae</taxon>
        <taxon>Agaricales</taxon>
        <taxon>Marasmiineae</taxon>
        <taxon>Omphalotaceae</taxon>
        <taxon>Lentinula</taxon>
    </lineage>
</organism>